<dbReference type="RefSeq" id="WP_387699827.1">
    <property type="nucleotide sequence ID" value="NZ_JBIAMX010000004.1"/>
</dbReference>
<name>A0ABW6PL97_9NOCA</name>
<reference evidence="3 4" key="1">
    <citation type="submission" date="2024-10" db="EMBL/GenBank/DDBJ databases">
        <title>The Natural Products Discovery Center: Release of the First 8490 Sequenced Strains for Exploring Actinobacteria Biosynthetic Diversity.</title>
        <authorList>
            <person name="Kalkreuter E."/>
            <person name="Kautsar S.A."/>
            <person name="Yang D."/>
            <person name="Bader C.D."/>
            <person name="Teijaro C.N."/>
            <person name="Fluegel L."/>
            <person name="Davis C.M."/>
            <person name="Simpson J.R."/>
            <person name="Lauterbach L."/>
            <person name="Steele A.D."/>
            <person name="Gui C."/>
            <person name="Meng S."/>
            <person name="Li G."/>
            <person name="Viehrig K."/>
            <person name="Ye F."/>
            <person name="Su P."/>
            <person name="Kiefer A.F."/>
            <person name="Nichols A."/>
            <person name="Cepeda A.J."/>
            <person name="Yan W."/>
            <person name="Fan B."/>
            <person name="Jiang Y."/>
            <person name="Adhikari A."/>
            <person name="Zheng C.-J."/>
            <person name="Schuster L."/>
            <person name="Cowan T.M."/>
            <person name="Smanski M.J."/>
            <person name="Chevrette M.G."/>
            <person name="De Carvalho L.P.S."/>
            <person name="Shen B."/>
        </authorList>
    </citation>
    <scope>NUCLEOTIDE SEQUENCE [LARGE SCALE GENOMIC DNA]</scope>
    <source>
        <strain evidence="3 4">NPDC004045</strain>
    </source>
</reference>
<keyword evidence="2" id="KW-0812">Transmembrane</keyword>
<comment type="caution">
    <text evidence="3">The sequence shown here is derived from an EMBL/GenBank/DDBJ whole genome shotgun (WGS) entry which is preliminary data.</text>
</comment>
<organism evidence="3 4">
    <name type="scientific">Nocardia thailandica</name>
    <dbReference type="NCBI Taxonomy" id="257275"/>
    <lineage>
        <taxon>Bacteria</taxon>
        <taxon>Bacillati</taxon>
        <taxon>Actinomycetota</taxon>
        <taxon>Actinomycetes</taxon>
        <taxon>Mycobacteriales</taxon>
        <taxon>Nocardiaceae</taxon>
        <taxon>Nocardia</taxon>
    </lineage>
</organism>
<evidence type="ECO:0000256" key="1">
    <source>
        <dbReference type="SAM" id="MobiDB-lite"/>
    </source>
</evidence>
<gene>
    <name evidence="3" type="ORF">ACFYTF_10055</name>
</gene>
<proteinExistence type="predicted"/>
<dbReference type="Proteomes" id="UP001601444">
    <property type="component" value="Unassembled WGS sequence"/>
</dbReference>
<dbReference type="EMBL" id="JBIAMX010000004">
    <property type="protein sequence ID" value="MFF0543172.1"/>
    <property type="molecule type" value="Genomic_DNA"/>
</dbReference>
<feature type="transmembrane region" description="Helical" evidence="2">
    <location>
        <begin position="51"/>
        <end position="70"/>
    </location>
</feature>
<keyword evidence="2" id="KW-1133">Transmembrane helix</keyword>
<accession>A0ABW6PL97</accession>
<evidence type="ECO:0000256" key="2">
    <source>
        <dbReference type="SAM" id="Phobius"/>
    </source>
</evidence>
<protein>
    <submittedName>
        <fullName evidence="3">Uncharacterized protein</fullName>
    </submittedName>
</protein>
<sequence length="73" mass="7505">MADGDDSVEISGQAEGSGADGPPPLHHRVDPTVDSAWFGVRDPAIGHGVRLSTVILILLFAAALTGYLLLNPG</sequence>
<feature type="region of interest" description="Disordered" evidence="1">
    <location>
        <begin position="1"/>
        <end position="30"/>
    </location>
</feature>
<keyword evidence="2" id="KW-0472">Membrane</keyword>
<keyword evidence="4" id="KW-1185">Reference proteome</keyword>
<evidence type="ECO:0000313" key="3">
    <source>
        <dbReference type="EMBL" id="MFF0543172.1"/>
    </source>
</evidence>
<evidence type="ECO:0000313" key="4">
    <source>
        <dbReference type="Proteomes" id="UP001601444"/>
    </source>
</evidence>